<dbReference type="Proteomes" id="UP000203413">
    <property type="component" value="Segment"/>
</dbReference>
<proteinExistence type="predicted"/>
<organism evidence="1 2">
    <name type="scientific">Penaeus monodon nudivirus</name>
    <dbReference type="NCBI Taxonomy" id="1529056"/>
    <lineage>
        <taxon>Viruses</taxon>
        <taxon>Viruses incertae sedis</taxon>
        <taxon>Naldaviricetes</taxon>
        <taxon>Lefavirales</taxon>
        <taxon>Nudiviridae</taxon>
        <taxon>Gammanudivirus</taxon>
        <taxon>Gammanudivirus pemonodonis</taxon>
    </lineage>
</organism>
<dbReference type="EMBL" id="KJ184318">
    <property type="protein sequence ID" value="AII15792.1"/>
    <property type="molecule type" value="Genomic_DNA"/>
</dbReference>
<name>A0A076FC38_9VIRU</name>
<reference evidence="1 2" key="1">
    <citation type="journal article" date="2014" name="BMC Genomics">
        <title>The genome and occlusion bodies of marine Penaeus monodon nudivirus (PmNV, also known as MBV and PemoNPV) suggest that it should be assigned to a new nudivirus genus that is distinct from the terrestrial nudiviruses.</title>
        <authorList>
            <person name="Yang Y.T."/>
            <person name="Lee D.Y."/>
            <person name="Wang Y."/>
            <person name="Hu J.M."/>
            <person name="Li W.H."/>
            <person name="Leu J.H."/>
            <person name="Chang G.D."/>
            <person name="Ke H.M."/>
            <person name="Kang S.T."/>
            <person name="Lin S.S."/>
            <person name="Kou G.H."/>
            <person name="Lo C.F."/>
        </authorList>
    </citation>
    <scope>NUCLEOTIDE SEQUENCE [LARGE SCALE GENOMIC DNA]</scope>
    <source>
        <strain evidence="1">Indonesia</strain>
    </source>
</reference>
<gene>
    <name evidence="1" type="ORF">PmNV_004</name>
</gene>
<evidence type="ECO:0000313" key="1">
    <source>
        <dbReference type="EMBL" id="AII15792.1"/>
    </source>
</evidence>
<dbReference type="RefSeq" id="YP_009051842.1">
    <property type="nucleotide sequence ID" value="NC_024692.1"/>
</dbReference>
<evidence type="ECO:0000313" key="2">
    <source>
        <dbReference type="Proteomes" id="UP000203413"/>
    </source>
</evidence>
<keyword evidence="2" id="KW-1185">Reference proteome</keyword>
<dbReference type="GeneID" id="20098310"/>
<dbReference type="KEGG" id="vg:20098310"/>
<sequence length="319" mass="36683">MHAVNMRSLLILLLLLILTAAEDGTHLEDGKYVWRESYVRTYIFIYNVHLHVSNIFFNISDCIMMKSYTGIQISTFKQTTHLMVAGNGDSNLIINDDNGNQLWESSSKWEWIDVYCRAAFPITKCQTEPFANDQKVRSDSILNVLMIKNAIVLHNCHHRTPTERNKEGSITFPRSGNAKRDYFSFISYEPFIVEIKMFNEALNLCWKDGQLTIVKASCDNCEKLPSHRSHRLIVDYVWYNFKDEQGNILWNIHEINNSASSELNLRARRVAWITQHLDGFPQESESVITNSMNTSSDATTTPTLVFIVVLSTLALAAYW</sequence>
<accession>A0A076FC38</accession>
<protein>
    <submittedName>
        <fullName evidence="1">Uncharacterized protein</fullName>
    </submittedName>
</protein>